<evidence type="ECO:0000313" key="2">
    <source>
        <dbReference type="Proteomes" id="UP000823388"/>
    </source>
</evidence>
<protein>
    <submittedName>
        <fullName evidence="1">Uncharacterized protein</fullName>
    </submittedName>
</protein>
<proteinExistence type="predicted"/>
<accession>A0A8T0NDQ8</accession>
<dbReference type="Proteomes" id="UP000823388">
    <property type="component" value="Chromosome 9K"/>
</dbReference>
<evidence type="ECO:0000313" key="1">
    <source>
        <dbReference type="EMBL" id="KAG2547550.1"/>
    </source>
</evidence>
<gene>
    <name evidence="1" type="ORF">PVAP13_9KG108900</name>
</gene>
<sequence length="87" mass="9848">MIVIIQLRSVIIYHKRDVAKKDWSSRVLFYLKVEPSRKRFLCGKCNCVSRIGRHTTTVSATTYAILGGANKIRTDDARFGVDTANIC</sequence>
<dbReference type="EMBL" id="CM029053">
    <property type="protein sequence ID" value="KAG2547550.1"/>
    <property type="molecule type" value="Genomic_DNA"/>
</dbReference>
<organism evidence="1 2">
    <name type="scientific">Panicum virgatum</name>
    <name type="common">Blackwell switchgrass</name>
    <dbReference type="NCBI Taxonomy" id="38727"/>
    <lineage>
        <taxon>Eukaryota</taxon>
        <taxon>Viridiplantae</taxon>
        <taxon>Streptophyta</taxon>
        <taxon>Embryophyta</taxon>
        <taxon>Tracheophyta</taxon>
        <taxon>Spermatophyta</taxon>
        <taxon>Magnoliopsida</taxon>
        <taxon>Liliopsida</taxon>
        <taxon>Poales</taxon>
        <taxon>Poaceae</taxon>
        <taxon>PACMAD clade</taxon>
        <taxon>Panicoideae</taxon>
        <taxon>Panicodae</taxon>
        <taxon>Paniceae</taxon>
        <taxon>Panicinae</taxon>
        <taxon>Panicum</taxon>
        <taxon>Panicum sect. Hiantes</taxon>
    </lineage>
</organism>
<name>A0A8T0NDQ8_PANVG</name>
<reference evidence="1" key="1">
    <citation type="submission" date="2020-05" db="EMBL/GenBank/DDBJ databases">
        <title>WGS assembly of Panicum virgatum.</title>
        <authorList>
            <person name="Lovell J.T."/>
            <person name="Jenkins J."/>
            <person name="Shu S."/>
            <person name="Juenger T.E."/>
            <person name="Schmutz J."/>
        </authorList>
    </citation>
    <scope>NUCLEOTIDE SEQUENCE</scope>
    <source>
        <strain evidence="1">AP13</strain>
    </source>
</reference>
<dbReference type="AlphaFoldDB" id="A0A8T0NDQ8"/>
<comment type="caution">
    <text evidence="1">The sequence shown here is derived from an EMBL/GenBank/DDBJ whole genome shotgun (WGS) entry which is preliminary data.</text>
</comment>
<keyword evidence="2" id="KW-1185">Reference proteome</keyword>